<sequence length="235" mass="27187">LECSVNTDSVYVFYVYCVCRARNVCCLKMKVIKETIKLLLVTALVLMNVAEKEVNKPIFRFGSWDFATILKTTAFIDRTLLIKEFLKTNNNILIVAPKRSGKSTNLNMLKSFFEIAIDENGQPRTPKESANYELFSERNLKIFSTEKLLFHNHFGMFPVIFIDYGVFSETNSFTSAVESFKEILLNCFEQHEYLIHSGKLWSNQDEKNLFMRYSGCPGIFSLTEDEMKNGFMFLS</sequence>
<dbReference type="Pfam" id="PF09820">
    <property type="entry name" value="AAA-ATPase_like"/>
    <property type="match status" value="1"/>
</dbReference>
<accession>A0A1B6K4D5</accession>
<reference evidence="2" key="1">
    <citation type="submission" date="2015-11" db="EMBL/GenBank/DDBJ databases">
        <title>De novo transcriptome assembly of four potential Pierce s Disease insect vectors from Arizona vineyards.</title>
        <authorList>
            <person name="Tassone E.E."/>
        </authorList>
    </citation>
    <scope>NUCLEOTIDE SEQUENCE</scope>
</reference>
<dbReference type="InterPro" id="IPR018631">
    <property type="entry name" value="AAA-ATPase-like_dom"/>
</dbReference>
<protein>
    <recommendedName>
        <fullName evidence="1">AAA-ATPase-like domain-containing protein</fullName>
    </recommendedName>
</protein>
<dbReference type="PANTHER" id="PTHR34825">
    <property type="entry name" value="CONSERVED PROTEIN, WITH A WEAK D-GALACTARATE DEHYDRATASE/ALTRONATE HYDROLASE DOMAIN"/>
    <property type="match status" value="1"/>
</dbReference>
<proteinExistence type="predicted"/>
<dbReference type="AlphaFoldDB" id="A0A1B6K4D5"/>
<gene>
    <name evidence="2" type="ORF">g.4867</name>
</gene>
<dbReference type="EMBL" id="GECU01001400">
    <property type="protein sequence ID" value="JAT06307.1"/>
    <property type="molecule type" value="Transcribed_RNA"/>
</dbReference>
<feature type="non-terminal residue" evidence="2">
    <location>
        <position position="235"/>
    </location>
</feature>
<dbReference type="PANTHER" id="PTHR34825:SF1">
    <property type="entry name" value="AAA-ATPASE-LIKE DOMAIN-CONTAINING PROTEIN"/>
    <property type="match status" value="1"/>
</dbReference>
<evidence type="ECO:0000313" key="2">
    <source>
        <dbReference type="EMBL" id="JAT06307.1"/>
    </source>
</evidence>
<evidence type="ECO:0000259" key="1">
    <source>
        <dbReference type="Pfam" id="PF09820"/>
    </source>
</evidence>
<organism evidence="2">
    <name type="scientific">Homalodisca liturata</name>
    <dbReference type="NCBI Taxonomy" id="320908"/>
    <lineage>
        <taxon>Eukaryota</taxon>
        <taxon>Metazoa</taxon>
        <taxon>Ecdysozoa</taxon>
        <taxon>Arthropoda</taxon>
        <taxon>Hexapoda</taxon>
        <taxon>Insecta</taxon>
        <taxon>Pterygota</taxon>
        <taxon>Neoptera</taxon>
        <taxon>Paraneoptera</taxon>
        <taxon>Hemiptera</taxon>
        <taxon>Auchenorrhyncha</taxon>
        <taxon>Membracoidea</taxon>
        <taxon>Cicadellidae</taxon>
        <taxon>Cicadellinae</taxon>
        <taxon>Proconiini</taxon>
        <taxon>Homalodisca</taxon>
    </lineage>
</organism>
<name>A0A1B6K4D5_9HEMI</name>
<feature type="domain" description="AAA-ATPase-like" evidence="1">
    <location>
        <begin position="63"/>
        <end position="194"/>
    </location>
</feature>
<feature type="non-terminal residue" evidence="2">
    <location>
        <position position="1"/>
    </location>
</feature>